<accession>M2R8X8</accession>
<feature type="chain" id="PRO_5004024631" description="RNA polymerase II assembly factor Rtp1 C-terminal domain-containing protein" evidence="3">
    <location>
        <begin position="19"/>
        <end position="965"/>
    </location>
</feature>
<comment type="similarity">
    <text evidence="1">Belongs to the Tango6 family.</text>
</comment>
<feature type="compositionally biased region" description="Acidic residues" evidence="2">
    <location>
        <begin position="533"/>
        <end position="550"/>
    </location>
</feature>
<feature type="region of interest" description="Disordered" evidence="2">
    <location>
        <begin position="532"/>
        <end position="554"/>
    </location>
</feature>
<dbReference type="Gene3D" id="1.25.10.10">
    <property type="entry name" value="Leucine-rich Repeat Variant"/>
    <property type="match status" value="1"/>
</dbReference>
<dbReference type="Proteomes" id="UP000016930">
    <property type="component" value="Unassembled WGS sequence"/>
</dbReference>
<dbReference type="AlphaFoldDB" id="M2R8X8"/>
<reference evidence="5 6" key="1">
    <citation type="journal article" date="2012" name="Proc. Natl. Acad. Sci. U.S.A.">
        <title>Comparative genomics of Ceriporiopsis subvermispora and Phanerochaete chrysosporium provide insight into selective ligninolysis.</title>
        <authorList>
            <person name="Fernandez-Fueyo E."/>
            <person name="Ruiz-Duenas F.J."/>
            <person name="Ferreira P."/>
            <person name="Floudas D."/>
            <person name="Hibbett D.S."/>
            <person name="Canessa P."/>
            <person name="Larrondo L.F."/>
            <person name="James T.Y."/>
            <person name="Seelenfreund D."/>
            <person name="Lobos S."/>
            <person name="Polanco R."/>
            <person name="Tello M."/>
            <person name="Honda Y."/>
            <person name="Watanabe T."/>
            <person name="Watanabe T."/>
            <person name="Ryu J.S."/>
            <person name="Kubicek C.P."/>
            <person name="Schmoll M."/>
            <person name="Gaskell J."/>
            <person name="Hammel K.E."/>
            <person name="St John F.J."/>
            <person name="Vanden Wymelenberg A."/>
            <person name="Sabat G."/>
            <person name="Splinter BonDurant S."/>
            <person name="Syed K."/>
            <person name="Yadav J.S."/>
            <person name="Doddapaneni H."/>
            <person name="Subramanian V."/>
            <person name="Lavin J.L."/>
            <person name="Oguiza J.A."/>
            <person name="Perez G."/>
            <person name="Pisabarro A.G."/>
            <person name="Ramirez L."/>
            <person name="Santoyo F."/>
            <person name="Master E."/>
            <person name="Coutinho P.M."/>
            <person name="Henrissat B."/>
            <person name="Lombard V."/>
            <person name="Magnuson J.K."/>
            <person name="Kuees U."/>
            <person name="Hori C."/>
            <person name="Igarashi K."/>
            <person name="Samejima M."/>
            <person name="Held B.W."/>
            <person name="Barry K.W."/>
            <person name="LaButti K.M."/>
            <person name="Lapidus A."/>
            <person name="Lindquist E.A."/>
            <person name="Lucas S.M."/>
            <person name="Riley R."/>
            <person name="Salamov A.A."/>
            <person name="Hoffmeister D."/>
            <person name="Schwenk D."/>
            <person name="Hadar Y."/>
            <person name="Yarden O."/>
            <person name="de Vries R.P."/>
            <person name="Wiebenga A."/>
            <person name="Stenlid J."/>
            <person name="Eastwood D."/>
            <person name="Grigoriev I.V."/>
            <person name="Berka R.M."/>
            <person name="Blanchette R.A."/>
            <person name="Kersten P."/>
            <person name="Martinez A.T."/>
            <person name="Vicuna R."/>
            <person name="Cullen D."/>
        </authorList>
    </citation>
    <scope>NUCLEOTIDE SEQUENCE [LARGE SCALE GENOMIC DNA]</scope>
    <source>
        <strain evidence="5 6">B</strain>
    </source>
</reference>
<dbReference type="PANTHER" id="PTHR20959:SF1">
    <property type="entry name" value="TRANSPORT AND GOLGI ORGANIZATION PROTEIN 6 HOMOLOG"/>
    <property type="match status" value="1"/>
</dbReference>
<evidence type="ECO:0000256" key="2">
    <source>
        <dbReference type="SAM" id="MobiDB-lite"/>
    </source>
</evidence>
<dbReference type="InterPro" id="IPR011989">
    <property type="entry name" value="ARM-like"/>
</dbReference>
<evidence type="ECO:0000313" key="5">
    <source>
        <dbReference type="EMBL" id="EMD40865.1"/>
    </source>
</evidence>
<dbReference type="EMBL" id="KB445792">
    <property type="protein sequence ID" value="EMD40865.1"/>
    <property type="molecule type" value="Genomic_DNA"/>
</dbReference>
<feature type="signal peptide" evidence="3">
    <location>
        <begin position="1"/>
        <end position="18"/>
    </location>
</feature>
<dbReference type="OrthoDB" id="39591at2759"/>
<feature type="domain" description="RNA polymerase II assembly factor Rtp1 C-terminal" evidence="4">
    <location>
        <begin position="643"/>
        <end position="769"/>
    </location>
</feature>
<dbReference type="HOGENOM" id="CLU_005991_0_0_1"/>
<keyword evidence="3" id="KW-0732">Signal</keyword>
<feature type="region of interest" description="Disordered" evidence="2">
    <location>
        <begin position="838"/>
        <end position="887"/>
    </location>
</feature>
<keyword evidence="6" id="KW-1185">Reference proteome</keyword>
<sequence length="965" mass="105724">MRTLLSICFRWGVEPLLARVIPAIPTKVVQKSHRGAKIIDLTGVPDDYATLTSLVTRLLNLLLPNGPEGYIARSPITAALLNQHIIELFKACFVLGWLPKTLATESVQTVDKYRPLTMRVLSILPAPQAIAALGGLLSSAAALNYVRKACSFLLSRQLMRPEGIPGLFSVMFADEDASGDDAPLEKLEEVARLLNAVPSGMKHEEYFGRIVPTLLSFLSSNDTSTPPAHRRAVAFTISRLIAAEDETNSGKPVIYVLLSHLHRPYFHMVDVTHEVTVSQPDMELGGLSVPASLRILQGLLTNMDPSPTQITRLLTPIVPALYCIFHHLDTTKTSDPEQKEIVKSLLATWGRIVGVSTGEETLWEIVNGAGGDWHSDIAGDIRMVQESERTTSLALFTPETLQQAEDAGELDVDANILDLKPDPVHFVRFLGSLKRSDITSEIFVKLLEAYRESRSDPDADPLRTLLYLQLIVQMQAQLSSDDPASSLLKKPDHILSFVKHALESDNARPTDTRQPPARTLLNTLRVDSLRIVEEEDEELEGGDSDDEADDTGGSVDREMTLTALNLLLSILEAHPDLSARTAPILNEIFSLLEPLAKDASEIIRPVAREARMVMTARLASTSMPQGTSKFKGTSDEESPQEIYQKALKLLQDPILPVRAHGLLLLRQLVSARRTKSGVFEEPVIDRALIPAILSIFLQSVQDDDSYMFLNAVQGLSAMVDGFGKDVLKGLMDLYTQGLQGLGGTSLTQQDVDTRTRIGEALGQVIRRYSDALPVHAHLLVPPLFAVVRTSHFPTPLRTSAISLLAQCAQTSLLALIPYAADLTEGMIDLLQVETVRPAPRPKTSAPKATVEDVPDDLEQDSDAESEPTDPEPPATMDAQPTSTNTKFPPLRRAALHFLSLLIRATIKHIYDSDGEEIDIIPVRTVKRAKTTLGYIAVTDEDTVVRVMAREAAEELDQLAEAVAGL</sequence>
<organism evidence="5 6">
    <name type="scientific">Ceriporiopsis subvermispora (strain B)</name>
    <name type="common">White-rot fungus</name>
    <name type="synonym">Gelatoporia subvermispora</name>
    <dbReference type="NCBI Taxonomy" id="914234"/>
    <lineage>
        <taxon>Eukaryota</taxon>
        <taxon>Fungi</taxon>
        <taxon>Dikarya</taxon>
        <taxon>Basidiomycota</taxon>
        <taxon>Agaricomycotina</taxon>
        <taxon>Agaricomycetes</taxon>
        <taxon>Polyporales</taxon>
        <taxon>Gelatoporiaceae</taxon>
        <taxon>Gelatoporia</taxon>
    </lineage>
</organism>
<evidence type="ECO:0000256" key="3">
    <source>
        <dbReference type="SAM" id="SignalP"/>
    </source>
</evidence>
<proteinExistence type="inferred from homology"/>
<dbReference type="InterPro" id="IPR039600">
    <property type="entry name" value="TANGO6/Rtp1"/>
</dbReference>
<dbReference type="InterPro" id="IPR019451">
    <property type="entry name" value="Rtp1_C1"/>
</dbReference>
<feature type="compositionally biased region" description="Acidic residues" evidence="2">
    <location>
        <begin position="852"/>
        <end position="869"/>
    </location>
</feature>
<dbReference type="GO" id="GO:0009306">
    <property type="term" value="P:protein secretion"/>
    <property type="evidence" value="ECO:0007669"/>
    <property type="project" value="TreeGrafter"/>
</dbReference>
<gene>
    <name evidence="5" type="ORF">CERSUDRAFT_91616</name>
</gene>
<evidence type="ECO:0000256" key="1">
    <source>
        <dbReference type="ARBA" id="ARBA00005724"/>
    </source>
</evidence>
<dbReference type="Pfam" id="PF10363">
    <property type="entry name" value="RTP1_C1"/>
    <property type="match status" value="1"/>
</dbReference>
<protein>
    <recommendedName>
        <fullName evidence="4">RNA polymerase II assembly factor Rtp1 C-terminal domain-containing protein</fullName>
    </recommendedName>
</protein>
<evidence type="ECO:0000313" key="6">
    <source>
        <dbReference type="Proteomes" id="UP000016930"/>
    </source>
</evidence>
<dbReference type="SUPFAM" id="SSF48371">
    <property type="entry name" value="ARM repeat"/>
    <property type="match status" value="2"/>
</dbReference>
<dbReference type="InterPro" id="IPR016024">
    <property type="entry name" value="ARM-type_fold"/>
</dbReference>
<dbReference type="PANTHER" id="PTHR20959">
    <property type="entry name" value="TRANSPORT AND GOLGI ORGANIZATION PROTEIN 6 FAMILY MEMBER"/>
    <property type="match status" value="1"/>
</dbReference>
<evidence type="ECO:0000259" key="4">
    <source>
        <dbReference type="Pfam" id="PF10363"/>
    </source>
</evidence>
<name>M2R8X8_CERS8</name>